<dbReference type="CDD" id="cd00118">
    <property type="entry name" value="LysM"/>
    <property type="match status" value="2"/>
</dbReference>
<dbReference type="EMBL" id="CP002305">
    <property type="protein sequence ID" value="ADQ17288.1"/>
    <property type="molecule type" value="Genomic_DNA"/>
</dbReference>
<evidence type="ECO:0000259" key="2">
    <source>
        <dbReference type="PROSITE" id="PS51782"/>
    </source>
</evidence>
<dbReference type="eggNOG" id="COG1388">
    <property type="taxonomic scope" value="Bacteria"/>
</dbReference>
<name>E4RY77_LEAB4</name>
<reference evidence="3 4" key="2">
    <citation type="journal article" date="2011" name="Stand. Genomic Sci.">
        <title>Complete genome sequence of Leadbetterella byssophila type strain (4M15).</title>
        <authorList>
            <person name="Abt B."/>
            <person name="Teshima H."/>
            <person name="Lucas S."/>
            <person name="Lapidus A."/>
            <person name="Del Rio T.G."/>
            <person name="Nolan M."/>
            <person name="Tice H."/>
            <person name="Cheng J.F."/>
            <person name="Pitluck S."/>
            <person name="Liolios K."/>
            <person name="Pagani I."/>
            <person name="Ivanova N."/>
            <person name="Mavromatis K."/>
            <person name="Pati A."/>
            <person name="Tapia R."/>
            <person name="Han C."/>
            <person name="Goodwin L."/>
            <person name="Chen A."/>
            <person name="Palaniappan K."/>
            <person name="Land M."/>
            <person name="Hauser L."/>
            <person name="Chang Y.J."/>
            <person name="Jeffries C.D."/>
            <person name="Rohde M."/>
            <person name="Goker M."/>
            <person name="Tindall B.J."/>
            <person name="Detter J.C."/>
            <person name="Woyke T."/>
            <person name="Bristow J."/>
            <person name="Eisen J.A."/>
            <person name="Markowitz V."/>
            <person name="Hugenholtz P."/>
            <person name="Klenk H.P."/>
            <person name="Kyrpides N.C."/>
        </authorList>
    </citation>
    <scope>NUCLEOTIDE SEQUENCE [LARGE SCALE GENOMIC DNA]</scope>
    <source>
        <strain evidence="4">DSM 17132 / JCM 16389 / KACC 11308 / NBRC 106382 / 4M15</strain>
    </source>
</reference>
<dbReference type="InterPro" id="IPR023346">
    <property type="entry name" value="Lysozyme-like_dom_sf"/>
</dbReference>
<dbReference type="GO" id="GO:0000270">
    <property type="term" value="P:peptidoglycan metabolic process"/>
    <property type="evidence" value="ECO:0007669"/>
    <property type="project" value="InterPro"/>
</dbReference>
<protein>
    <submittedName>
        <fullName evidence="3">Lytic transglycosylase catalytic</fullName>
    </submittedName>
</protein>
<dbReference type="PROSITE" id="PS00922">
    <property type="entry name" value="TRANSGLYCOSYLASE"/>
    <property type="match status" value="1"/>
</dbReference>
<sequence length="508" mass="57922">MKLSKLFLACSVVTVFSGGVWGQINEVEEEPVVVEEVKISYPYQVQVIDERDNVPFTITVLDPEIIKARLKSIEKTMPMVYNESVAFWLNYFTQRRPNFTKTMMEEMSYYFPIFEKILKQNDMPEELKYLAILESGLNPKAVSRAKAVGLWQFMSFTGKEYGLTINEYVDERMHPEKSTDAACRYLKFLNRMFNDWDLALASYNTGQGRISRAMKKTGLTNYWDLHPHIPKDTRHYVPMFISLAYLMNFGQDHGIVPEKENVRPPLENIYVDSNVDLQVLADLTQINLDELKKYNPHLKATVLPQSKYGYEIALPTTSMAYFSENRAMILDSIGKRFRSVETITAPQSEAVLANVIAEPTEEGTIIIGRPAAKQQVASNVSQEYVSVTRKVKKVHKVKRGEVLGKIASHYGVSVNDIKKWNNKSNTKVVVGESLAIYVDKSEKVKANSLVANKSSDNVKQPIIHTVRRGDTLWNISQRYEGVSVNDLKKWNNLKGNNVVVGQKIRIRA</sequence>
<gene>
    <name evidence="3" type="ordered locus">Lbys_1580</name>
</gene>
<dbReference type="SMART" id="SM00257">
    <property type="entry name" value="LysM"/>
    <property type="match status" value="2"/>
</dbReference>
<evidence type="ECO:0000313" key="3">
    <source>
        <dbReference type="EMBL" id="ADQ17288.1"/>
    </source>
</evidence>
<feature type="domain" description="LysM" evidence="2">
    <location>
        <begin position="393"/>
        <end position="436"/>
    </location>
</feature>
<dbReference type="CAZy" id="GH23">
    <property type="family name" value="Glycoside Hydrolase Family 23"/>
</dbReference>
<dbReference type="CDD" id="cd16894">
    <property type="entry name" value="MltD-like"/>
    <property type="match status" value="1"/>
</dbReference>
<keyword evidence="4" id="KW-1185">Reference proteome</keyword>
<dbReference type="SUPFAM" id="SSF53955">
    <property type="entry name" value="Lysozyme-like"/>
    <property type="match status" value="1"/>
</dbReference>
<dbReference type="CAZy" id="CBM50">
    <property type="family name" value="Carbohydrate-Binding Module Family 50"/>
</dbReference>
<dbReference type="Pfam" id="PF01476">
    <property type="entry name" value="LysM"/>
    <property type="match status" value="2"/>
</dbReference>
<dbReference type="PROSITE" id="PS51782">
    <property type="entry name" value="LYSM"/>
    <property type="match status" value="2"/>
</dbReference>
<dbReference type="InterPro" id="IPR000189">
    <property type="entry name" value="Transglyc_AS"/>
</dbReference>
<dbReference type="Proteomes" id="UP000007435">
    <property type="component" value="Chromosome"/>
</dbReference>
<dbReference type="InterPro" id="IPR018392">
    <property type="entry name" value="LysM"/>
</dbReference>
<comment type="similarity">
    <text evidence="1">Belongs to the transglycosylase Slt family.</text>
</comment>
<dbReference type="Gene3D" id="3.10.350.10">
    <property type="entry name" value="LysM domain"/>
    <property type="match status" value="2"/>
</dbReference>
<dbReference type="SUPFAM" id="SSF54106">
    <property type="entry name" value="LysM domain"/>
    <property type="match status" value="2"/>
</dbReference>
<dbReference type="STRING" id="649349.Lbys_1580"/>
<dbReference type="GO" id="GO:0016020">
    <property type="term" value="C:membrane"/>
    <property type="evidence" value="ECO:0007669"/>
    <property type="project" value="InterPro"/>
</dbReference>
<organism evidence="3 4">
    <name type="scientific">Leadbetterella byssophila (strain DSM 17132 / JCM 16389 / KACC 11308 / NBRC 106382 / 4M15)</name>
    <dbReference type="NCBI Taxonomy" id="649349"/>
    <lineage>
        <taxon>Bacteria</taxon>
        <taxon>Pseudomonadati</taxon>
        <taxon>Bacteroidota</taxon>
        <taxon>Cytophagia</taxon>
        <taxon>Cytophagales</taxon>
        <taxon>Leadbetterellaceae</taxon>
        <taxon>Leadbetterella</taxon>
    </lineage>
</organism>
<evidence type="ECO:0000256" key="1">
    <source>
        <dbReference type="ARBA" id="ARBA00007734"/>
    </source>
</evidence>
<dbReference type="OrthoDB" id="9815002at2"/>
<dbReference type="GO" id="GO:0008932">
    <property type="term" value="F:lytic endotransglycosylase activity"/>
    <property type="evidence" value="ECO:0007669"/>
    <property type="project" value="TreeGrafter"/>
</dbReference>
<dbReference type="PANTHER" id="PTHR33734">
    <property type="entry name" value="LYSM DOMAIN-CONTAINING GPI-ANCHORED PROTEIN 2"/>
    <property type="match status" value="1"/>
</dbReference>
<dbReference type="PANTHER" id="PTHR33734:SF22">
    <property type="entry name" value="MEMBRANE-BOUND LYTIC MUREIN TRANSGLYCOSYLASE D"/>
    <property type="match status" value="1"/>
</dbReference>
<dbReference type="eggNOG" id="COG0741">
    <property type="taxonomic scope" value="Bacteria"/>
</dbReference>
<evidence type="ECO:0000313" key="4">
    <source>
        <dbReference type="Proteomes" id="UP000007435"/>
    </source>
</evidence>
<dbReference type="KEGG" id="lby:Lbys_1580"/>
<dbReference type="InterPro" id="IPR036779">
    <property type="entry name" value="LysM_dom_sf"/>
</dbReference>
<dbReference type="InterPro" id="IPR008258">
    <property type="entry name" value="Transglycosylase_SLT_dom_1"/>
</dbReference>
<feature type="domain" description="LysM" evidence="2">
    <location>
        <begin position="462"/>
        <end position="506"/>
    </location>
</feature>
<dbReference type="RefSeq" id="WP_013408337.1">
    <property type="nucleotide sequence ID" value="NC_014655.1"/>
</dbReference>
<proteinExistence type="inferred from homology"/>
<dbReference type="Pfam" id="PF01464">
    <property type="entry name" value="SLT"/>
    <property type="match status" value="1"/>
</dbReference>
<dbReference type="HOGENOM" id="CLU_009520_1_0_10"/>
<dbReference type="AlphaFoldDB" id="E4RY77"/>
<reference key="1">
    <citation type="submission" date="2010-11" db="EMBL/GenBank/DDBJ databases">
        <title>The complete genome of Leadbetterella byssophila DSM 17132.</title>
        <authorList>
            <consortium name="US DOE Joint Genome Institute (JGI-PGF)"/>
            <person name="Lucas S."/>
            <person name="Copeland A."/>
            <person name="Lapidus A."/>
            <person name="Glavina del Rio T."/>
            <person name="Dalin E."/>
            <person name="Tice H."/>
            <person name="Bruce D."/>
            <person name="Goodwin L."/>
            <person name="Pitluck S."/>
            <person name="Kyrpides N."/>
            <person name="Mavromatis K."/>
            <person name="Ivanova N."/>
            <person name="Teshima H."/>
            <person name="Brettin T."/>
            <person name="Detter J.C."/>
            <person name="Han C."/>
            <person name="Tapia R."/>
            <person name="Land M."/>
            <person name="Hauser L."/>
            <person name="Markowitz V."/>
            <person name="Cheng J.-F."/>
            <person name="Hugenholtz P."/>
            <person name="Woyke T."/>
            <person name="Wu D."/>
            <person name="Tindall B."/>
            <person name="Pomrenke H.G."/>
            <person name="Brambilla E."/>
            <person name="Klenk H.-P."/>
            <person name="Eisen J.A."/>
        </authorList>
    </citation>
    <scope>NUCLEOTIDE SEQUENCE [LARGE SCALE GENOMIC DNA]</scope>
    <source>
        <strain>DSM 17132</strain>
    </source>
</reference>
<accession>E4RY77</accession>
<dbReference type="Gene3D" id="1.10.530.10">
    <property type="match status" value="1"/>
</dbReference>